<accession>A0AAD1XQS4</accession>
<protein>
    <submittedName>
        <fullName evidence="3">Uncharacterized protein</fullName>
    </submittedName>
</protein>
<dbReference type="AlphaFoldDB" id="A0AAD1XQS4"/>
<feature type="compositionally biased region" description="Basic and acidic residues" evidence="2">
    <location>
        <begin position="39"/>
        <end position="98"/>
    </location>
</feature>
<keyword evidence="1" id="KW-0175">Coiled coil</keyword>
<organism evidence="3 4">
    <name type="scientific">Euplotes crassus</name>
    <dbReference type="NCBI Taxonomy" id="5936"/>
    <lineage>
        <taxon>Eukaryota</taxon>
        <taxon>Sar</taxon>
        <taxon>Alveolata</taxon>
        <taxon>Ciliophora</taxon>
        <taxon>Intramacronucleata</taxon>
        <taxon>Spirotrichea</taxon>
        <taxon>Hypotrichia</taxon>
        <taxon>Euplotida</taxon>
        <taxon>Euplotidae</taxon>
        <taxon>Moneuplotes</taxon>
    </lineage>
</organism>
<gene>
    <name evidence="3" type="ORF">ECRASSUSDP1_LOCUS18829</name>
</gene>
<feature type="coiled-coil region" evidence="1">
    <location>
        <begin position="542"/>
        <end position="580"/>
    </location>
</feature>
<proteinExistence type="predicted"/>
<dbReference type="Proteomes" id="UP001295684">
    <property type="component" value="Unassembled WGS sequence"/>
</dbReference>
<evidence type="ECO:0000313" key="4">
    <source>
        <dbReference type="Proteomes" id="UP001295684"/>
    </source>
</evidence>
<evidence type="ECO:0000256" key="1">
    <source>
        <dbReference type="SAM" id="Coils"/>
    </source>
</evidence>
<keyword evidence="4" id="KW-1185">Reference proteome</keyword>
<evidence type="ECO:0000256" key="2">
    <source>
        <dbReference type="SAM" id="MobiDB-lite"/>
    </source>
</evidence>
<reference evidence="3" key="1">
    <citation type="submission" date="2023-07" db="EMBL/GenBank/DDBJ databases">
        <authorList>
            <consortium name="AG Swart"/>
            <person name="Singh M."/>
            <person name="Singh A."/>
            <person name="Seah K."/>
            <person name="Emmerich C."/>
        </authorList>
    </citation>
    <scope>NUCLEOTIDE SEQUENCE</scope>
    <source>
        <strain evidence="3">DP1</strain>
    </source>
</reference>
<feature type="compositionally biased region" description="Polar residues" evidence="2">
    <location>
        <begin position="1"/>
        <end position="37"/>
    </location>
</feature>
<sequence length="736" mass="86315">MDSLSPALNPSDNLSGSNQAHMPSKSPSSLSNMPKTSTLHKELDSKRPKAALKSRDRIIEPKLNKKIRDLETQRKISEKEREIQKEAEESGESEGKLEKDTTPLAFELELANRNNIELQKLNDAQNLEKIFTQNLYSHLQDGKELTEQKLGRILEKNIKLDKRILAQTKALMDQDFESYLDMDTYKGNRGMNPLDSEEHIDEFLDLDKDPFATENVIKRRRAKSNDSRKQRLSEESSISTDRSMEESMLREYWDDFDEKDNLKKSKEGTNFIDLDSPFVATSQKEKQEFQKLKGVGADRKVHEKPQDVLLTHYDTLSQKYKMPSINLLKLQKEEYRAYIAKLRDVAKVLVRRAKKECRIKCKKYLHEKFDQYKESIELESSSMTKQFIKIKEELEERQKEVDQFHRKFIDQEIMIDHMAILLSNAGIDYFELTSQEERRQLQREIEKENRDKLLSLSPQKLECECEKKYYGLDYCISLSKPFSLYSFQAPLLNMHSLIPDAEERAYLREENEIYKRKIEVYEKGFKTYTSLIDDKKQAAIIEEQRKIEVKKLNQEIEDLKDKHEQEIARLTSDHKAELEALSSQYYEYKITADEETKINEAIRFAQRKEINKLKTDIRKLNKIMLVPRLHSKYIEKVLTPDDLPRPSTPSRPKIKQYELPLVSQMQTISSKLAAKRSHLLSRNVQTQMRSYNSVVSMKKPLSSHTRLAMLTSRETIQSTKESNTARTVLRLGNKFR</sequence>
<name>A0AAD1XQS4_EUPCR</name>
<feature type="region of interest" description="Disordered" evidence="2">
    <location>
        <begin position="217"/>
        <end position="243"/>
    </location>
</feature>
<comment type="caution">
    <text evidence="3">The sequence shown here is derived from an EMBL/GenBank/DDBJ whole genome shotgun (WGS) entry which is preliminary data.</text>
</comment>
<evidence type="ECO:0000313" key="3">
    <source>
        <dbReference type="EMBL" id="CAI2377443.1"/>
    </source>
</evidence>
<dbReference type="EMBL" id="CAMPGE010019084">
    <property type="protein sequence ID" value="CAI2377443.1"/>
    <property type="molecule type" value="Genomic_DNA"/>
</dbReference>
<feature type="region of interest" description="Disordered" evidence="2">
    <location>
        <begin position="1"/>
        <end position="98"/>
    </location>
</feature>
<feature type="compositionally biased region" description="Basic and acidic residues" evidence="2">
    <location>
        <begin position="223"/>
        <end position="234"/>
    </location>
</feature>